<dbReference type="EMBL" id="GG658170">
    <property type="protein sequence ID" value="EEO29824.1"/>
    <property type="molecule type" value="Genomic_DNA"/>
</dbReference>
<dbReference type="GO" id="GO:0030288">
    <property type="term" value="C:outer membrane-bounded periplasmic space"/>
    <property type="evidence" value="ECO:0007669"/>
    <property type="project" value="TreeGrafter"/>
</dbReference>
<dbReference type="CDD" id="cd07040">
    <property type="entry name" value="HP"/>
    <property type="match status" value="1"/>
</dbReference>
<gene>
    <name evidence="4" type="ORF">OFBG_00852</name>
</gene>
<dbReference type="HOGENOM" id="CLU_030561_3_0_4"/>
<sequence length="406" mass="44785">MKRSFQYFLFAVLAVLTAIPSVYASEAGQPEDKLVKIVVLSRHGVRSPTQNRTTLDQWSNKTWPRWPVRYGYLTERGHELVTAQWKAIRPVLTEQGLLPENACPASASYTLIADRDQRTRETAIAIFDGLAPGCGVRPQWGEQYDSLFHPSRNDLAALNTEKVLSVLKGRIEKLNDDPDAIAALNRIQDITDCCGPALCARTAHENSCALTELPNRTSLDQRKNKPEIGGKWAIASSIAEIMLLEYGQWPGKNAGWGQVDESVLRQIVPLHDKVFDAVNRTPALAKAGGRELLKTIESTLLSDTSAQLNFLVGHDTNIANIGGLLNIDWNIPEQGKNPTPPGGFLTFELWQKADGTREVRVNYSAPTFASLHAQPAPVARPVQVPVDQGIFTPDAFSLKVRQLVQP</sequence>
<dbReference type="PANTHER" id="PTHR11567">
    <property type="entry name" value="ACID PHOSPHATASE-RELATED"/>
    <property type="match status" value="1"/>
</dbReference>
<evidence type="ECO:0000256" key="3">
    <source>
        <dbReference type="SAM" id="SignalP"/>
    </source>
</evidence>
<dbReference type="STRING" id="847.BRW83_1307"/>
<dbReference type="GO" id="GO:0050308">
    <property type="term" value="F:sugar-phosphatase activity"/>
    <property type="evidence" value="ECO:0007669"/>
    <property type="project" value="TreeGrafter"/>
</dbReference>
<protein>
    <submittedName>
        <fullName evidence="4">Histidine acid phosphatase</fullName>
    </submittedName>
</protein>
<evidence type="ECO:0000313" key="5">
    <source>
        <dbReference type="Proteomes" id="UP000005089"/>
    </source>
</evidence>
<dbReference type="SUPFAM" id="SSF53254">
    <property type="entry name" value="Phosphoglycerate mutase-like"/>
    <property type="match status" value="1"/>
</dbReference>
<dbReference type="RefSeq" id="WP_005880584.1">
    <property type="nucleotide sequence ID" value="NZ_CP019430.1"/>
</dbReference>
<dbReference type="OrthoDB" id="395886at2"/>
<accession>C3X9E8</accession>
<name>C3X9E8_OXAFO</name>
<feature type="chain" id="PRO_5030166997" evidence="3">
    <location>
        <begin position="25"/>
        <end position="406"/>
    </location>
</feature>
<keyword evidence="3" id="KW-0732">Signal</keyword>
<dbReference type="InterPro" id="IPR033379">
    <property type="entry name" value="Acid_Pase_AS"/>
</dbReference>
<keyword evidence="5" id="KW-1185">Reference proteome</keyword>
<reference evidence="4 5" key="1">
    <citation type="submission" date="2009-02" db="EMBL/GenBank/DDBJ databases">
        <title>The Genome Sequence of Oxalobacter formigenes OXCC13.</title>
        <authorList>
            <consortium name="The Broad Institute Genome Sequencing Platform"/>
            <person name="Ward D."/>
            <person name="Young S.K."/>
            <person name="Kodira C.D."/>
            <person name="Zeng Q."/>
            <person name="Koehrsen M."/>
            <person name="Alvarado L."/>
            <person name="Berlin A."/>
            <person name="Borenstein D."/>
            <person name="Chen Z."/>
            <person name="Engels R."/>
            <person name="Freedman E."/>
            <person name="Gellesch M."/>
            <person name="Goldberg J."/>
            <person name="Griggs A."/>
            <person name="Gujja S."/>
            <person name="Heiman D."/>
            <person name="Hepburn T."/>
            <person name="Howarth C."/>
            <person name="Jen D."/>
            <person name="Larson L."/>
            <person name="Lewis B."/>
            <person name="Mehta T."/>
            <person name="Park D."/>
            <person name="Pearson M."/>
            <person name="Roberts A."/>
            <person name="Saif S."/>
            <person name="Shea T."/>
            <person name="Shenoy N."/>
            <person name="Sisk P."/>
            <person name="Stolte C."/>
            <person name="Sykes S."/>
            <person name="Walk T."/>
            <person name="White J."/>
            <person name="Yandava C."/>
            <person name="Allison M.J."/>
            <person name="Lander E."/>
            <person name="Nusbaum C."/>
            <person name="Galagan J."/>
            <person name="Birren B."/>
        </authorList>
    </citation>
    <scope>NUCLEOTIDE SEQUENCE [LARGE SCALE GENOMIC DNA]</scope>
    <source>
        <strain evidence="4 5">OXCC13</strain>
    </source>
</reference>
<evidence type="ECO:0000256" key="2">
    <source>
        <dbReference type="ARBA" id="ARBA00022801"/>
    </source>
</evidence>
<dbReference type="InterPro" id="IPR029033">
    <property type="entry name" value="His_PPase_superfam"/>
</dbReference>
<comment type="similarity">
    <text evidence="1">Belongs to the histidine acid phosphatase family.</text>
</comment>
<dbReference type="Pfam" id="PF00328">
    <property type="entry name" value="His_Phos_2"/>
    <property type="match status" value="2"/>
</dbReference>
<evidence type="ECO:0000256" key="1">
    <source>
        <dbReference type="ARBA" id="ARBA00005375"/>
    </source>
</evidence>
<organism evidence="4 5">
    <name type="scientific">Oxalobacter formigenes OXCC13</name>
    <dbReference type="NCBI Taxonomy" id="556269"/>
    <lineage>
        <taxon>Bacteria</taxon>
        <taxon>Pseudomonadati</taxon>
        <taxon>Pseudomonadota</taxon>
        <taxon>Betaproteobacteria</taxon>
        <taxon>Burkholderiales</taxon>
        <taxon>Oxalobacteraceae</taxon>
        <taxon>Oxalobacter</taxon>
    </lineage>
</organism>
<proteinExistence type="inferred from homology"/>
<dbReference type="Gene3D" id="3.40.50.1240">
    <property type="entry name" value="Phosphoglycerate mutase-like"/>
    <property type="match status" value="2"/>
</dbReference>
<keyword evidence="2" id="KW-0378">Hydrolase</keyword>
<feature type="signal peptide" evidence="3">
    <location>
        <begin position="1"/>
        <end position="24"/>
    </location>
</feature>
<dbReference type="eggNOG" id="ENOG502Z7K9">
    <property type="taxonomic scope" value="Bacteria"/>
</dbReference>
<dbReference type="PANTHER" id="PTHR11567:SF110">
    <property type="entry name" value="2-PHOSPHOXYLOSE PHOSPHATASE 1"/>
    <property type="match status" value="1"/>
</dbReference>
<dbReference type="AlphaFoldDB" id="C3X9E8"/>
<dbReference type="Proteomes" id="UP000005089">
    <property type="component" value="Unassembled WGS sequence"/>
</dbReference>
<dbReference type="InterPro" id="IPR050645">
    <property type="entry name" value="Histidine_acid_phosphatase"/>
</dbReference>
<dbReference type="InterPro" id="IPR000560">
    <property type="entry name" value="His_Pase_clade-2"/>
</dbReference>
<dbReference type="GeneID" id="77135187"/>
<dbReference type="PROSITE" id="PS00616">
    <property type="entry name" value="HIS_ACID_PHOSPHAT_1"/>
    <property type="match status" value="1"/>
</dbReference>
<evidence type="ECO:0000313" key="4">
    <source>
        <dbReference type="EMBL" id="EEO29824.1"/>
    </source>
</evidence>